<organism evidence="2 3">
    <name type="scientific">Blyttiomyces helicus</name>
    <dbReference type="NCBI Taxonomy" id="388810"/>
    <lineage>
        <taxon>Eukaryota</taxon>
        <taxon>Fungi</taxon>
        <taxon>Fungi incertae sedis</taxon>
        <taxon>Chytridiomycota</taxon>
        <taxon>Chytridiomycota incertae sedis</taxon>
        <taxon>Chytridiomycetes</taxon>
        <taxon>Chytridiomycetes incertae sedis</taxon>
        <taxon>Blyttiomyces</taxon>
    </lineage>
</organism>
<sequence length="258" mass="29059">MSSPTPRFHNQPDPHYTVDRLQPRYSLPAGHQDPHMRPTSNPHIPLGSVPILPGQPSRSLSTIPNRGLSCYVNFSHPIRAVSVFVNWDDLAADLLEREVPSQDPYADLASYRDAAMRLTTEDCERFRGAKAAYVARPPPSQLGLERWVREEEVQLRKAQRQILQWGRRTLRLPWDSPLLRHGDVPKPGGADTLSGCALKMFSDIHPPHPTPSGLPLERKPIWKKLKSSPSSRWAMQTLARKYRLIRTQGSPSFCGSAS</sequence>
<keyword evidence="3" id="KW-1185">Reference proteome</keyword>
<dbReference type="Proteomes" id="UP000269721">
    <property type="component" value="Unassembled WGS sequence"/>
</dbReference>
<accession>A0A4P9WQX7</accession>
<proteinExistence type="predicted"/>
<gene>
    <name evidence="2" type="ORF">BDK51DRAFT_26344</name>
</gene>
<protein>
    <submittedName>
        <fullName evidence="2">Uncharacterized protein</fullName>
    </submittedName>
</protein>
<evidence type="ECO:0000313" key="2">
    <source>
        <dbReference type="EMBL" id="RKO94238.1"/>
    </source>
</evidence>
<feature type="compositionally biased region" description="Basic and acidic residues" evidence="1">
    <location>
        <begin position="10"/>
        <end position="20"/>
    </location>
</feature>
<dbReference type="AlphaFoldDB" id="A0A4P9WQX7"/>
<dbReference type="EMBL" id="KZ993959">
    <property type="protein sequence ID" value="RKO94238.1"/>
    <property type="molecule type" value="Genomic_DNA"/>
</dbReference>
<evidence type="ECO:0000256" key="1">
    <source>
        <dbReference type="SAM" id="MobiDB-lite"/>
    </source>
</evidence>
<name>A0A4P9WQX7_9FUNG</name>
<reference evidence="3" key="1">
    <citation type="journal article" date="2018" name="Nat. Microbiol.">
        <title>Leveraging single-cell genomics to expand the fungal tree of life.</title>
        <authorList>
            <person name="Ahrendt S.R."/>
            <person name="Quandt C.A."/>
            <person name="Ciobanu D."/>
            <person name="Clum A."/>
            <person name="Salamov A."/>
            <person name="Andreopoulos B."/>
            <person name="Cheng J.F."/>
            <person name="Woyke T."/>
            <person name="Pelin A."/>
            <person name="Henrissat B."/>
            <person name="Reynolds N.K."/>
            <person name="Benny G.L."/>
            <person name="Smith M.E."/>
            <person name="James T.Y."/>
            <person name="Grigoriev I.V."/>
        </authorList>
    </citation>
    <scope>NUCLEOTIDE SEQUENCE [LARGE SCALE GENOMIC DNA]</scope>
</reference>
<evidence type="ECO:0000313" key="3">
    <source>
        <dbReference type="Proteomes" id="UP000269721"/>
    </source>
</evidence>
<feature type="region of interest" description="Disordered" evidence="1">
    <location>
        <begin position="1"/>
        <end position="20"/>
    </location>
</feature>